<keyword evidence="1" id="KW-0732">Signal</keyword>
<dbReference type="InterPro" id="IPR024404">
    <property type="entry name" value="Lipid-bd_put"/>
</dbReference>
<feature type="chain" id="PRO_5015666430" description="Lipid-binding hydrolase" evidence="1">
    <location>
        <begin position="24"/>
        <end position="168"/>
    </location>
</feature>
<name>A0A2S5AFG9_9FLAO</name>
<protein>
    <recommendedName>
        <fullName evidence="4">Lipid-binding hydrolase</fullName>
    </recommendedName>
</protein>
<evidence type="ECO:0000313" key="2">
    <source>
        <dbReference type="EMBL" id="POY41275.1"/>
    </source>
</evidence>
<evidence type="ECO:0000256" key="1">
    <source>
        <dbReference type="SAM" id="SignalP"/>
    </source>
</evidence>
<dbReference type="AlphaFoldDB" id="A0A2S5AFG9"/>
<keyword evidence="3" id="KW-1185">Reference proteome</keyword>
<comment type="caution">
    <text evidence="2">The sequence shown here is derived from an EMBL/GenBank/DDBJ whole genome shotgun (WGS) entry which is preliminary data.</text>
</comment>
<organism evidence="2 3">
    <name type="scientific">Flavobacterium alvei</name>
    <dbReference type="NCBI Taxonomy" id="2080416"/>
    <lineage>
        <taxon>Bacteria</taxon>
        <taxon>Pseudomonadati</taxon>
        <taxon>Bacteroidota</taxon>
        <taxon>Flavobacteriia</taxon>
        <taxon>Flavobacteriales</taxon>
        <taxon>Flavobacteriaceae</taxon>
        <taxon>Flavobacterium</taxon>
    </lineage>
</organism>
<evidence type="ECO:0000313" key="3">
    <source>
        <dbReference type="Proteomes" id="UP000237310"/>
    </source>
</evidence>
<dbReference type="EMBL" id="PQVG01000001">
    <property type="protein sequence ID" value="POY41275.1"/>
    <property type="molecule type" value="Genomic_DNA"/>
</dbReference>
<gene>
    <name evidence="2" type="ORF">C3L50_01765</name>
</gene>
<dbReference type="Proteomes" id="UP000237310">
    <property type="component" value="Unassembled WGS sequence"/>
</dbReference>
<accession>A0A2S5AFG9</accession>
<dbReference type="RefSeq" id="WP_103804367.1">
    <property type="nucleotide sequence ID" value="NZ_PQVG01000001.1"/>
</dbReference>
<dbReference type="OrthoDB" id="851990at2"/>
<sequence length="168" mass="18390">MKLIKNNIIKVLFGILIFATVSSCDEVADTNPGGTTTKDFAGDWFISLKDSDGKDVGGGDFYLHHTYNTAANDNTMWIDDEKHGYWIKCKMTINLADGTFSATNADNANDPGTKVTITEGKIEKGAGLSKAGHKVDKITFTAHFSYDPAGYNIIHTGHKRTGFLEDEY</sequence>
<dbReference type="InterPro" id="IPR038668">
    <property type="entry name" value="Lipid-bd_sf"/>
</dbReference>
<evidence type="ECO:0008006" key="4">
    <source>
        <dbReference type="Google" id="ProtNLM"/>
    </source>
</evidence>
<dbReference type="Pfam" id="PF12888">
    <property type="entry name" value="Lipid_bd"/>
    <property type="match status" value="1"/>
</dbReference>
<reference evidence="2 3" key="1">
    <citation type="submission" date="2018-01" db="EMBL/GenBank/DDBJ databases">
        <authorList>
            <person name="Gaut B.S."/>
            <person name="Morton B.R."/>
            <person name="Clegg M.T."/>
            <person name="Duvall M.R."/>
        </authorList>
    </citation>
    <scope>NUCLEOTIDE SEQUENCE [LARGE SCALE GENOMIC DNA]</scope>
    <source>
        <strain evidence="2 3">HR-AY</strain>
    </source>
</reference>
<proteinExistence type="predicted"/>
<feature type="signal peptide" evidence="1">
    <location>
        <begin position="1"/>
        <end position="23"/>
    </location>
</feature>
<dbReference type="PROSITE" id="PS51257">
    <property type="entry name" value="PROKAR_LIPOPROTEIN"/>
    <property type="match status" value="1"/>
</dbReference>
<dbReference type="Gene3D" id="2.40.128.220">
    <property type="match status" value="1"/>
</dbReference>